<evidence type="ECO:0000313" key="3">
    <source>
        <dbReference type="Proteomes" id="UP000277928"/>
    </source>
</evidence>
<dbReference type="OrthoDB" id="10531370at2759"/>
<evidence type="ECO:0000313" key="2">
    <source>
        <dbReference type="EMBL" id="VDK71180.1"/>
    </source>
</evidence>
<organism evidence="2 3">
    <name type="scientific">Litomosoides sigmodontis</name>
    <name type="common">Filarial nematode worm</name>
    <dbReference type="NCBI Taxonomy" id="42156"/>
    <lineage>
        <taxon>Eukaryota</taxon>
        <taxon>Metazoa</taxon>
        <taxon>Ecdysozoa</taxon>
        <taxon>Nematoda</taxon>
        <taxon>Chromadorea</taxon>
        <taxon>Rhabditida</taxon>
        <taxon>Spirurina</taxon>
        <taxon>Spiruromorpha</taxon>
        <taxon>Filarioidea</taxon>
        <taxon>Onchocercidae</taxon>
        <taxon>Litomosoides</taxon>
    </lineage>
</organism>
<name>A0A3P6STQ3_LITSI</name>
<evidence type="ECO:0000256" key="1">
    <source>
        <dbReference type="SAM" id="MobiDB-lite"/>
    </source>
</evidence>
<reference evidence="2 3" key="1">
    <citation type="submission" date="2018-08" db="EMBL/GenBank/DDBJ databases">
        <authorList>
            <person name="Laetsch R D."/>
            <person name="Stevens L."/>
            <person name="Kumar S."/>
            <person name="Blaxter L. M."/>
        </authorList>
    </citation>
    <scope>NUCLEOTIDE SEQUENCE [LARGE SCALE GENOMIC DNA]</scope>
</reference>
<feature type="region of interest" description="Disordered" evidence="1">
    <location>
        <begin position="1"/>
        <end position="34"/>
    </location>
</feature>
<proteinExistence type="predicted"/>
<dbReference type="Proteomes" id="UP000277928">
    <property type="component" value="Unassembled WGS sequence"/>
</dbReference>
<dbReference type="EMBL" id="UYRX01000046">
    <property type="protein sequence ID" value="VDK71180.1"/>
    <property type="molecule type" value="Genomic_DNA"/>
</dbReference>
<accession>A0A3P6STQ3</accession>
<gene>
    <name evidence="2" type="ORF">NLS_LOCUS1342</name>
</gene>
<sequence length="224" mass="24264">MASSEFSSNGSKRKIGRTTTLTNKGACLQDTRDEPTSSYVATSWHQPSRHSCDLHTGNAHKQSGAVVANSTRTPSNFNVAPDSSVTLPLGNMNQNDARLVNDFSESLIEGASLEIENGYPLVADLQQLHLQNHVCMSADVIGQHTFNSDQMDEIGDRQRHFLDDPNIGDSGFLGRPDGTLGIIATTEVIGTLHDATSVVHNASSFRVSVNRHQVDAEGGWYLKC</sequence>
<feature type="compositionally biased region" description="Polar residues" evidence="1">
    <location>
        <begin position="1"/>
        <end position="10"/>
    </location>
</feature>
<dbReference type="STRING" id="42156.A0A3P6STQ3"/>
<protein>
    <submittedName>
        <fullName evidence="2">Uncharacterized protein</fullName>
    </submittedName>
</protein>
<keyword evidence="3" id="KW-1185">Reference proteome</keyword>
<dbReference type="AlphaFoldDB" id="A0A3P6STQ3"/>